<proteinExistence type="inferred from homology"/>
<comment type="caution">
    <text evidence="10">The sequence shown here is derived from an EMBL/GenBank/DDBJ whole genome shotgun (WGS) entry which is preliminary data.</text>
</comment>
<comment type="function">
    <text evidence="8">Involved in mRNA degradation. Catalyzes the phosphorolysis of single-stranded polyribonucleotides processively in the 3'- to 5'-direction.</text>
</comment>
<dbReference type="InterPro" id="IPR015848">
    <property type="entry name" value="PNPase_PH_RNA-bd_bac/org-type"/>
</dbReference>
<evidence type="ECO:0000256" key="8">
    <source>
        <dbReference type="HAMAP-Rule" id="MF_01595"/>
    </source>
</evidence>
<dbReference type="Gene3D" id="2.40.50.140">
    <property type="entry name" value="Nucleic acid-binding proteins"/>
    <property type="match status" value="1"/>
</dbReference>
<dbReference type="GO" id="GO:0003723">
    <property type="term" value="F:RNA binding"/>
    <property type="evidence" value="ECO:0007669"/>
    <property type="project" value="UniProtKB-UniRule"/>
</dbReference>
<dbReference type="PANTHER" id="PTHR11252:SF0">
    <property type="entry name" value="POLYRIBONUCLEOTIDE NUCLEOTIDYLTRANSFERASE 1, MITOCHONDRIAL"/>
    <property type="match status" value="1"/>
</dbReference>
<dbReference type="CDD" id="cd11364">
    <property type="entry name" value="RNase_PH_PNPase_2"/>
    <property type="match status" value="1"/>
</dbReference>
<dbReference type="CDD" id="cd04472">
    <property type="entry name" value="S1_PNPase"/>
    <property type="match status" value="1"/>
</dbReference>
<dbReference type="SMART" id="SM00322">
    <property type="entry name" value="KH"/>
    <property type="match status" value="1"/>
</dbReference>
<dbReference type="FunFam" id="3.30.230.70:FF:000002">
    <property type="entry name" value="Polyribonucleotide nucleotidyltransferase"/>
    <property type="match status" value="1"/>
</dbReference>
<keyword evidence="3 8" id="KW-0808">Transferase</keyword>
<dbReference type="NCBIfam" id="NF008805">
    <property type="entry name" value="PRK11824.1"/>
    <property type="match status" value="1"/>
</dbReference>
<dbReference type="InterPro" id="IPR036345">
    <property type="entry name" value="ExoRNase_PH_dom2_sf"/>
</dbReference>
<dbReference type="EMBL" id="BHVQ01000012">
    <property type="protein sequence ID" value="GCA79447.1"/>
    <property type="molecule type" value="Genomic_DNA"/>
</dbReference>
<organism evidence="10 11">
    <name type="scientific">Microcystis aeruginosa NIES-2521</name>
    <dbReference type="NCBI Taxonomy" id="2303983"/>
    <lineage>
        <taxon>Bacteria</taxon>
        <taxon>Bacillati</taxon>
        <taxon>Cyanobacteriota</taxon>
        <taxon>Cyanophyceae</taxon>
        <taxon>Oscillatoriophycideae</taxon>
        <taxon>Chroococcales</taxon>
        <taxon>Microcystaceae</taxon>
        <taxon>Microcystis</taxon>
    </lineage>
</organism>
<evidence type="ECO:0000256" key="5">
    <source>
        <dbReference type="ARBA" id="ARBA00022723"/>
    </source>
</evidence>
<dbReference type="InterPro" id="IPR020568">
    <property type="entry name" value="Ribosomal_Su5_D2-typ_SF"/>
</dbReference>
<dbReference type="CDD" id="cd02393">
    <property type="entry name" value="KH-I_PNPase"/>
    <property type="match status" value="1"/>
</dbReference>
<dbReference type="AlphaFoldDB" id="A0A5A5S279"/>
<dbReference type="PROSITE" id="PS50084">
    <property type="entry name" value="KH_TYPE_1"/>
    <property type="match status" value="1"/>
</dbReference>
<feature type="binding site" evidence="8">
    <location>
        <position position="496"/>
    </location>
    <ligand>
        <name>Mg(2+)</name>
        <dbReference type="ChEBI" id="CHEBI:18420"/>
    </ligand>
</feature>
<dbReference type="SMART" id="SM00316">
    <property type="entry name" value="S1"/>
    <property type="match status" value="1"/>
</dbReference>
<evidence type="ECO:0000256" key="4">
    <source>
        <dbReference type="ARBA" id="ARBA00022695"/>
    </source>
</evidence>
<keyword evidence="2 8" id="KW-0963">Cytoplasm</keyword>
<feature type="binding site" evidence="8">
    <location>
        <position position="502"/>
    </location>
    <ligand>
        <name>Mg(2+)</name>
        <dbReference type="ChEBI" id="CHEBI:18420"/>
    </ligand>
</feature>
<dbReference type="SUPFAM" id="SSF54211">
    <property type="entry name" value="Ribosomal protein S5 domain 2-like"/>
    <property type="match status" value="2"/>
</dbReference>
<dbReference type="SUPFAM" id="SSF50249">
    <property type="entry name" value="Nucleic acid-binding proteins"/>
    <property type="match status" value="1"/>
</dbReference>
<dbReference type="GO" id="GO:0000175">
    <property type="term" value="F:3'-5'-RNA exonuclease activity"/>
    <property type="evidence" value="ECO:0007669"/>
    <property type="project" value="TreeGrafter"/>
</dbReference>
<dbReference type="Pfam" id="PF01138">
    <property type="entry name" value="RNase_PH"/>
    <property type="match status" value="2"/>
</dbReference>
<dbReference type="FunFam" id="3.30.1370.10:FF:000001">
    <property type="entry name" value="Polyribonucleotide nucleotidyltransferase"/>
    <property type="match status" value="1"/>
</dbReference>
<dbReference type="InterPro" id="IPR036612">
    <property type="entry name" value="KH_dom_type_1_sf"/>
</dbReference>
<dbReference type="Pfam" id="PF03726">
    <property type="entry name" value="PNPase"/>
    <property type="match status" value="1"/>
</dbReference>
<dbReference type="InterPro" id="IPR003029">
    <property type="entry name" value="S1_domain"/>
</dbReference>
<dbReference type="GO" id="GO:0006402">
    <property type="term" value="P:mRNA catabolic process"/>
    <property type="evidence" value="ECO:0007669"/>
    <property type="project" value="UniProtKB-UniRule"/>
</dbReference>
<comment type="subcellular location">
    <subcellularLocation>
        <location evidence="8">Cytoplasm</location>
    </subcellularLocation>
</comment>
<dbReference type="Pfam" id="PF03725">
    <property type="entry name" value="RNase_PH_C"/>
    <property type="match status" value="1"/>
</dbReference>
<dbReference type="GO" id="GO:0005829">
    <property type="term" value="C:cytosol"/>
    <property type="evidence" value="ECO:0007669"/>
    <property type="project" value="TreeGrafter"/>
</dbReference>
<protein>
    <recommendedName>
        <fullName evidence="8">Polyribonucleotide nucleotidyltransferase</fullName>
        <ecNumber evidence="8">2.7.7.8</ecNumber>
    </recommendedName>
    <alternativeName>
        <fullName evidence="8">Polynucleotide phosphorylase</fullName>
        <shortName evidence="8">PNPase</shortName>
    </alternativeName>
</protein>
<dbReference type="EC" id="2.7.7.8" evidence="8"/>
<dbReference type="NCBIfam" id="TIGR03591">
    <property type="entry name" value="polynuc_phos"/>
    <property type="match status" value="1"/>
</dbReference>
<evidence type="ECO:0000256" key="3">
    <source>
        <dbReference type="ARBA" id="ARBA00022679"/>
    </source>
</evidence>
<dbReference type="HAMAP" id="MF_01595">
    <property type="entry name" value="PNPase"/>
    <property type="match status" value="1"/>
</dbReference>
<feature type="domain" description="S1 motif" evidence="9">
    <location>
        <begin position="632"/>
        <end position="700"/>
    </location>
</feature>
<evidence type="ECO:0000259" key="9">
    <source>
        <dbReference type="PROSITE" id="PS50126"/>
    </source>
</evidence>
<dbReference type="InterPro" id="IPR004087">
    <property type="entry name" value="KH_dom"/>
</dbReference>
<dbReference type="Gene3D" id="3.30.1370.10">
    <property type="entry name" value="K Homology domain, type 1"/>
    <property type="match status" value="1"/>
</dbReference>
<evidence type="ECO:0000256" key="6">
    <source>
        <dbReference type="ARBA" id="ARBA00022842"/>
    </source>
</evidence>
<evidence type="ECO:0000313" key="11">
    <source>
        <dbReference type="Proteomes" id="UP000324689"/>
    </source>
</evidence>
<evidence type="ECO:0000256" key="2">
    <source>
        <dbReference type="ARBA" id="ARBA00022490"/>
    </source>
</evidence>
<dbReference type="InterPro" id="IPR012340">
    <property type="entry name" value="NA-bd_OB-fold"/>
</dbReference>
<dbReference type="GO" id="GO:0006396">
    <property type="term" value="P:RNA processing"/>
    <property type="evidence" value="ECO:0007669"/>
    <property type="project" value="InterPro"/>
</dbReference>
<name>A0A5A5S279_MICAE</name>
<dbReference type="InterPro" id="IPR027408">
    <property type="entry name" value="PNPase/RNase_PH_dom_sf"/>
</dbReference>
<dbReference type="FunFam" id="3.30.230.70:FF:000001">
    <property type="entry name" value="Polyribonucleotide nucleotidyltransferase"/>
    <property type="match status" value="1"/>
</dbReference>
<dbReference type="PROSITE" id="PS50126">
    <property type="entry name" value="S1"/>
    <property type="match status" value="1"/>
</dbReference>
<dbReference type="SUPFAM" id="SSF54791">
    <property type="entry name" value="Eukaryotic type KH-domain (KH-domain type I)"/>
    <property type="match status" value="1"/>
</dbReference>
<dbReference type="CDD" id="cd11363">
    <property type="entry name" value="RNase_PH_PNPase_1"/>
    <property type="match status" value="1"/>
</dbReference>
<keyword evidence="6 8" id="KW-0460">Magnesium</keyword>
<dbReference type="Pfam" id="PF00013">
    <property type="entry name" value="KH_1"/>
    <property type="match status" value="1"/>
</dbReference>
<keyword evidence="4 8" id="KW-0548">Nucleotidyltransferase</keyword>
<dbReference type="InterPro" id="IPR004088">
    <property type="entry name" value="KH_dom_type_1"/>
</dbReference>
<dbReference type="InterPro" id="IPR015847">
    <property type="entry name" value="ExoRNase_PH_dom2"/>
</dbReference>
<dbReference type="GO" id="GO:0004654">
    <property type="term" value="F:polyribonucleotide nucleotidyltransferase activity"/>
    <property type="evidence" value="ECO:0007669"/>
    <property type="project" value="UniProtKB-UniRule"/>
</dbReference>
<gene>
    <name evidence="8 10" type="primary">pnp</name>
    <name evidence="10" type="ORF">MiTs_01438</name>
</gene>
<evidence type="ECO:0000256" key="1">
    <source>
        <dbReference type="ARBA" id="ARBA00007404"/>
    </source>
</evidence>
<dbReference type="PIRSF" id="PIRSF005499">
    <property type="entry name" value="PNPase"/>
    <property type="match status" value="1"/>
</dbReference>
<dbReference type="GO" id="GO:0000287">
    <property type="term" value="F:magnesium ion binding"/>
    <property type="evidence" value="ECO:0007669"/>
    <property type="project" value="UniProtKB-UniRule"/>
</dbReference>
<dbReference type="PANTHER" id="PTHR11252">
    <property type="entry name" value="POLYRIBONUCLEOTIDE NUCLEOTIDYLTRANSFERASE"/>
    <property type="match status" value="1"/>
</dbReference>
<dbReference type="Gene3D" id="3.30.230.70">
    <property type="entry name" value="GHMP Kinase, N-terminal domain"/>
    <property type="match status" value="2"/>
</dbReference>
<comment type="cofactor">
    <cofactor evidence="8">
        <name>Mg(2+)</name>
        <dbReference type="ChEBI" id="CHEBI:18420"/>
    </cofactor>
</comment>
<accession>A0A5A5S279</accession>
<dbReference type="InterPro" id="IPR001247">
    <property type="entry name" value="ExoRNase_PH_dom1"/>
</dbReference>
<dbReference type="SUPFAM" id="SSF55666">
    <property type="entry name" value="Ribonuclease PH domain 2-like"/>
    <property type="match status" value="2"/>
</dbReference>
<keyword evidence="5 8" id="KW-0479">Metal-binding</keyword>
<dbReference type="Proteomes" id="UP000324689">
    <property type="component" value="Unassembled WGS sequence"/>
</dbReference>
<dbReference type="InterPro" id="IPR012162">
    <property type="entry name" value="PNPase"/>
</dbReference>
<comment type="catalytic activity">
    <reaction evidence="8">
        <text>RNA(n+1) + phosphate = RNA(n) + a ribonucleoside 5'-diphosphate</text>
        <dbReference type="Rhea" id="RHEA:22096"/>
        <dbReference type="Rhea" id="RHEA-COMP:14527"/>
        <dbReference type="Rhea" id="RHEA-COMP:17342"/>
        <dbReference type="ChEBI" id="CHEBI:43474"/>
        <dbReference type="ChEBI" id="CHEBI:57930"/>
        <dbReference type="ChEBI" id="CHEBI:140395"/>
        <dbReference type="EC" id="2.7.7.8"/>
    </reaction>
</comment>
<evidence type="ECO:0000313" key="10">
    <source>
        <dbReference type="EMBL" id="GCA79447.1"/>
    </source>
</evidence>
<evidence type="ECO:0000256" key="7">
    <source>
        <dbReference type="ARBA" id="ARBA00022884"/>
    </source>
</evidence>
<comment type="similarity">
    <text evidence="1 8">Belongs to the polyribonucleotide nucleotidyltransferase family.</text>
</comment>
<dbReference type="RefSeq" id="WP_149974482.1">
    <property type="nucleotide sequence ID" value="NZ_BHVQ01000012.1"/>
</dbReference>
<dbReference type="Pfam" id="PF00575">
    <property type="entry name" value="S1"/>
    <property type="match status" value="1"/>
</dbReference>
<keyword evidence="7 8" id="KW-0694">RNA-binding</keyword>
<reference evidence="10 11" key="1">
    <citation type="submission" date="2018-09" db="EMBL/GenBank/DDBJ databases">
        <title>Evolutionary history of phycoerythrin pigmentation in the water bloom-forming cyanobacterium Microcystis aeruginosa.</title>
        <authorList>
            <person name="Tanabe Y."/>
            <person name="Tanabe Y."/>
            <person name="Yamaguchi H."/>
        </authorList>
    </citation>
    <scope>NUCLEOTIDE SEQUENCE [LARGE SCALE GENOMIC DNA]</scope>
    <source>
        <strain evidence="10 11">NIES-2521</strain>
    </source>
</reference>
<sequence>MEEFDKSISFDGRDIRLKIGLLAPQAGGSVLIQSGETAVLVTATTAKAREGVDFLPLTVDYEERLYAAGRIPGGFLRREGRPPEKAILTGRLIDRPLRPLFPNWMRDDIQVVATTLSMDEEVPPDVLAVTGASVAVLLAGIPFQGPMAAVRVGLLGDEFIINPTYKEIHNGELDLVVAGSPEGVVMIEAGANQLPERDIIEAIDFGYEAVRDLISAQRELIDQLGIPLVTREAPAVNETVQNFLREQAKEEIKQILCQFTLSKTERDEKLDAIENRLKETITALPDEDPLKAPTLEEPKLIGNLFKDLTKKLMRAQIIEDGVRVDGRKLDEVRPISCRVGVLPRRVHGSGLFNRGLTQVLSIATLGTPGDAQDLGDDLHPEDEKRYLHHYNFPPFSVGETRPMRSPGRREIGHGALAERAIVPVLPPQEEFPYVLRVVSEVLSSNGSTSMGSVCGSTLALMDAGVPLKKPVSGAAMGLIKEGEEVRILTDIQGIEDFLGDMDFKVAGTDSGITALQMDMKIPGLSMEVVAKAIEQALPARKHILEKMLATLEKPRTELSPHAPRLLTIKIDPDLIGLVIGPGGKTVKGITEQTGTKIDIDDDGTVTISSTDGEQAEKAKRLIYNMTRKLNEGEVYLGRVTRIIQIGAFVEVLPGKEGMIHISQLAEGRVGKVEDEVAVGDEVLVKVREIDSKGRLNLTRLGIHPDEAAAARKAATVV</sequence>